<dbReference type="GO" id="GO:0016740">
    <property type="term" value="F:transferase activity"/>
    <property type="evidence" value="ECO:0007669"/>
    <property type="project" value="UniProtKB-KW"/>
</dbReference>
<reference evidence="3" key="1">
    <citation type="submission" date="2017-09" db="EMBL/GenBank/DDBJ databases">
        <title>Depth-based differentiation of microbial function through sediment-hosted aquifers and enrichment of novel symbionts in the deep terrestrial subsurface.</title>
        <authorList>
            <person name="Probst A.J."/>
            <person name="Ladd B."/>
            <person name="Jarett J.K."/>
            <person name="Geller-Mcgrath D.E."/>
            <person name="Sieber C.M.K."/>
            <person name="Emerson J.B."/>
            <person name="Anantharaman K."/>
            <person name="Thomas B.C."/>
            <person name="Malmstrom R."/>
            <person name="Stieglmeier M."/>
            <person name="Klingl A."/>
            <person name="Woyke T."/>
            <person name="Ryan C.M."/>
            <person name="Banfield J.F."/>
        </authorList>
    </citation>
    <scope>NUCLEOTIDE SEQUENCE [LARGE SCALE GENOMIC DNA]</scope>
</reference>
<dbReference type="CDD" id="cd04186">
    <property type="entry name" value="GT_2_like_c"/>
    <property type="match status" value="1"/>
</dbReference>
<dbReference type="Gene3D" id="3.90.550.10">
    <property type="entry name" value="Spore Coat Polysaccharide Biosynthesis Protein SpsA, Chain A"/>
    <property type="match status" value="1"/>
</dbReference>
<dbReference type="InterPro" id="IPR029044">
    <property type="entry name" value="Nucleotide-diphossugar_trans"/>
</dbReference>
<evidence type="ECO:0000313" key="3">
    <source>
        <dbReference type="Proteomes" id="UP000230108"/>
    </source>
</evidence>
<comment type="caution">
    <text evidence="2">The sequence shown here is derived from an EMBL/GenBank/DDBJ whole genome shotgun (WGS) entry which is preliminary data.</text>
</comment>
<sequence length="294" mass="34153">MKKDLSVIIASFNTKDITLKCIQQLREALQTSMLCYEIVVVDNASQDGSKEMLQAIQKDDMRLILNKTNTGYGKANNQGLAVSQGDFALYLNSDVFVDDKIHFKDLIEHMRSHKHIGALTVQVNLPDESIDPASHRGFPTLWRSFCYFVGLEKIFKNIPLLNKIFGGYHLVHLNKQLTHEIDSPTGAFFLAPQPLLKKLKGFDEDFFMYGEDIDLAFRIKELGYKIVYYPVYRVLHFKYQSGLKKKNDPVWQKKVRGFFYEALAIFYRKHYAKLYPFVINWFVYALIDLKKRAV</sequence>
<dbReference type="EMBL" id="PFLF01000009">
    <property type="protein sequence ID" value="PIY69503.1"/>
    <property type="molecule type" value="Genomic_DNA"/>
</dbReference>
<name>A0A2M7QF69_9BACT</name>
<dbReference type="Pfam" id="PF00535">
    <property type="entry name" value="Glycos_transf_2"/>
    <property type="match status" value="1"/>
</dbReference>
<accession>A0A2M7QF69</accession>
<evidence type="ECO:0000313" key="2">
    <source>
        <dbReference type="EMBL" id="PIY69503.1"/>
    </source>
</evidence>
<dbReference type="Proteomes" id="UP000230108">
    <property type="component" value="Unassembled WGS sequence"/>
</dbReference>
<proteinExistence type="predicted"/>
<dbReference type="PANTHER" id="PTHR43179">
    <property type="entry name" value="RHAMNOSYLTRANSFERASE WBBL"/>
    <property type="match status" value="1"/>
</dbReference>
<keyword evidence="2" id="KW-0808">Transferase</keyword>
<dbReference type="InterPro" id="IPR001173">
    <property type="entry name" value="Glyco_trans_2-like"/>
</dbReference>
<protein>
    <submittedName>
        <fullName evidence="2">Glycosyl transferase family 2</fullName>
    </submittedName>
</protein>
<dbReference type="AlphaFoldDB" id="A0A2M7QF69"/>
<evidence type="ECO:0000259" key="1">
    <source>
        <dbReference type="Pfam" id="PF00535"/>
    </source>
</evidence>
<dbReference type="PANTHER" id="PTHR43179:SF7">
    <property type="entry name" value="RHAMNOSYLTRANSFERASE WBBL"/>
    <property type="match status" value="1"/>
</dbReference>
<gene>
    <name evidence="2" type="ORF">COY90_00315</name>
</gene>
<feature type="domain" description="Glycosyltransferase 2-like" evidence="1">
    <location>
        <begin position="6"/>
        <end position="141"/>
    </location>
</feature>
<organism evidence="2 3">
    <name type="scientific">Candidatus Roizmanbacteria bacterium CG_4_10_14_0_8_um_filter_39_9</name>
    <dbReference type="NCBI Taxonomy" id="1974829"/>
    <lineage>
        <taxon>Bacteria</taxon>
        <taxon>Candidatus Roizmaniibacteriota</taxon>
    </lineage>
</organism>
<dbReference type="SUPFAM" id="SSF53448">
    <property type="entry name" value="Nucleotide-diphospho-sugar transferases"/>
    <property type="match status" value="1"/>
</dbReference>